<dbReference type="RefSeq" id="WP_157561671.1">
    <property type="nucleotide sequence ID" value="NZ_WQKZ01000001.1"/>
</dbReference>
<feature type="compositionally biased region" description="Polar residues" evidence="1">
    <location>
        <begin position="85"/>
        <end position="95"/>
    </location>
</feature>
<evidence type="ECO:0000313" key="3">
    <source>
        <dbReference type="Proteomes" id="UP000441336"/>
    </source>
</evidence>
<evidence type="ECO:0000313" key="2">
    <source>
        <dbReference type="EMBL" id="MVN74894.1"/>
    </source>
</evidence>
<protein>
    <submittedName>
        <fullName evidence="2">Uncharacterized protein</fullName>
    </submittedName>
</protein>
<sequence>MSIFSSSPDTAEDAAADPRPAGQRDRAEHAHLNPNDPAKEAEAGTPQYGSFGKPSDVDAAAAKTANNDGSNDNPDEFSEFRKPNASGTEDYSSETAGADPTEQRGHATQNQDPQAVRASQNADADVQGAAWAQDDPRYAGGHATPTWQEENNKEHGSND</sequence>
<evidence type="ECO:0000256" key="1">
    <source>
        <dbReference type="SAM" id="MobiDB-lite"/>
    </source>
</evidence>
<feature type="compositionally biased region" description="Basic and acidic residues" evidence="1">
    <location>
        <begin position="150"/>
        <end position="159"/>
    </location>
</feature>
<feature type="compositionally biased region" description="Basic and acidic residues" evidence="1">
    <location>
        <begin position="22"/>
        <end position="42"/>
    </location>
</feature>
<accession>A0A7K1T909</accession>
<keyword evidence="3" id="KW-1185">Reference proteome</keyword>
<gene>
    <name evidence="2" type="ORF">GO988_00990</name>
</gene>
<dbReference type="AlphaFoldDB" id="A0A7K1T909"/>
<proteinExistence type="predicted"/>
<feature type="compositionally biased region" description="Polar residues" evidence="1">
    <location>
        <begin position="106"/>
        <end position="122"/>
    </location>
</feature>
<feature type="region of interest" description="Disordered" evidence="1">
    <location>
        <begin position="1"/>
        <end position="159"/>
    </location>
</feature>
<organism evidence="2 3">
    <name type="scientific">Hymenobacter ginkgonis</name>
    <dbReference type="NCBI Taxonomy" id="2682976"/>
    <lineage>
        <taxon>Bacteria</taxon>
        <taxon>Pseudomonadati</taxon>
        <taxon>Bacteroidota</taxon>
        <taxon>Cytophagia</taxon>
        <taxon>Cytophagales</taxon>
        <taxon>Hymenobacteraceae</taxon>
        <taxon>Hymenobacter</taxon>
    </lineage>
</organism>
<reference evidence="2 3" key="1">
    <citation type="submission" date="2019-12" db="EMBL/GenBank/DDBJ databases">
        <title>Hymenobacter sp. HMF4947 Genome sequencing and assembly.</title>
        <authorList>
            <person name="Kang H."/>
            <person name="Cha I."/>
            <person name="Kim H."/>
            <person name="Joh K."/>
        </authorList>
    </citation>
    <scope>NUCLEOTIDE SEQUENCE [LARGE SCALE GENOMIC DNA]</scope>
    <source>
        <strain evidence="2 3">HMF4947</strain>
    </source>
</reference>
<name>A0A7K1T909_9BACT</name>
<dbReference type="Proteomes" id="UP000441336">
    <property type="component" value="Unassembled WGS sequence"/>
</dbReference>
<comment type="caution">
    <text evidence="2">The sequence shown here is derived from an EMBL/GenBank/DDBJ whole genome shotgun (WGS) entry which is preliminary data.</text>
</comment>
<dbReference type="EMBL" id="WQKZ01000001">
    <property type="protein sequence ID" value="MVN74894.1"/>
    <property type="molecule type" value="Genomic_DNA"/>
</dbReference>